<dbReference type="OrthoDB" id="9802228at2"/>
<dbReference type="InterPro" id="IPR052520">
    <property type="entry name" value="ATL_DNA_repair"/>
</dbReference>
<evidence type="ECO:0000313" key="3">
    <source>
        <dbReference type="EMBL" id="GAK31302.1"/>
    </source>
</evidence>
<dbReference type="GO" id="GO:0008168">
    <property type="term" value="F:methyltransferase activity"/>
    <property type="evidence" value="ECO:0007669"/>
    <property type="project" value="UniProtKB-KW"/>
</dbReference>
<name>A0A069CVB7_WEIOS</name>
<evidence type="ECO:0000256" key="1">
    <source>
        <dbReference type="ARBA" id="ARBA00022763"/>
    </source>
</evidence>
<dbReference type="EMBL" id="DF820491">
    <property type="protein sequence ID" value="GAK31302.1"/>
    <property type="molecule type" value="Genomic_DNA"/>
</dbReference>
<gene>
    <name evidence="3" type="ORF">WOSG25_081360</name>
</gene>
<evidence type="ECO:0000313" key="4">
    <source>
        <dbReference type="Proteomes" id="UP000030643"/>
    </source>
</evidence>
<dbReference type="Pfam" id="PF01035">
    <property type="entry name" value="DNA_binding_1"/>
    <property type="match status" value="1"/>
</dbReference>
<organism evidence="3 4">
    <name type="scientific">Weissella oryzae (strain DSM 25784 / JCM 18191 / LMG 30913 / SG25)</name>
    <dbReference type="NCBI Taxonomy" id="1329250"/>
    <lineage>
        <taxon>Bacteria</taxon>
        <taxon>Bacillati</taxon>
        <taxon>Bacillota</taxon>
        <taxon>Bacilli</taxon>
        <taxon>Lactobacillales</taxon>
        <taxon>Lactobacillaceae</taxon>
        <taxon>Weissella</taxon>
    </lineage>
</organism>
<dbReference type="eggNOG" id="COG3695">
    <property type="taxonomic scope" value="Bacteria"/>
</dbReference>
<dbReference type="InterPro" id="IPR014048">
    <property type="entry name" value="MethylDNA_cys_MeTrfase_DNA-bd"/>
</dbReference>
<keyword evidence="3" id="KW-0808">Transferase</keyword>
<keyword evidence="4" id="KW-1185">Reference proteome</keyword>
<dbReference type="PANTHER" id="PTHR42942:SF1">
    <property type="entry name" value="ALKYLTRANSFERASE-LIKE PROTEIN 1"/>
    <property type="match status" value="1"/>
</dbReference>
<dbReference type="GO" id="GO:0032259">
    <property type="term" value="P:methylation"/>
    <property type="evidence" value="ECO:0007669"/>
    <property type="project" value="UniProtKB-KW"/>
</dbReference>
<dbReference type="Gene3D" id="1.10.10.10">
    <property type="entry name" value="Winged helix-like DNA-binding domain superfamily/Winged helix DNA-binding domain"/>
    <property type="match status" value="1"/>
</dbReference>
<dbReference type="SUPFAM" id="SSF46767">
    <property type="entry name" value="Methylated DNA-protein cysteine methyltransferase, C-terminal domain"/>
    <property type="match status" value="1"/>
</dbReference>
<proteinExistence type="predicted"/>
<accession>A0A069CVB7</accession>
<feature type="domain" description="Methylated-DNA-[protein]-cysteine S-methyltransferase DNA binding" evidence="2">
    <location>
        <begin position="8"/>
        <end position="86"/>
    </location>
</feature>
<reference evidence="4" key="1">
    <citation type="journal article" date="2014" name="Genome Announc.">
        <title>Draft genome sequence of Weissella oryzae SG25T, isolated from fermented rice grains.</title>
        <authorList>
            <person name="Tanizawa Y."/>
            <person name="Fujisawa T."/>
            <person name="Mochizuki T."/>
            <person name="Kaminuma E."/>
            <person name="Suzuki Y."/>
            <person name="Nakamura Y."/>
            <person name="Tohno M."/>
        </authorList>
    </citation>
    <scope>NUCLEOTIDE SEQUENCE [LARGE SCALE GENOMIC DNA]</scope>
    <source>
        <strain evidence="4">DSM 25784 / JCM 18191 / LMG 30913 / SG25</strain>
    </source>
</reference>
<sequence>MAELTENTKQILKVLTSLQPGEVVSYRDVAKLAGLANGARQVARILHTMSSSYDLPWWRVVRSDGQVAVQGSDRDLQIARLRAEGIQVGENGKVGKSTKD</sequence>
<protein>
    <submittedName>
        <fullName evidence="3">Methylated-DNA--protein-cysteine methyltransferase</fullName>
    </submittedName>
</protein>
<keyword evidence="1" id="KW-0227">DNA damage</keyword>
<keyword evidence="3" id="KW-0489">Methyltransferase</keyword>
<evidence type="ECO:0000259" key="2">
    <source>
        <dbReference type="Pfam" id="PF01035"/>
    </source>
</evidence>
<dbReference type="InterPro" id="IPR036388">
    <property type="entry name" value="WH-like_DNA-bd_sf"/>
</dbReference>
<dbReference type="InterPro" id="IPR036217">
    <property type="entry name" value="MethylDNA_cys_MeTrfase_DNAb"/>
</dbReference>
<dbReference type="AlphaFoldDB" id="A0A069CVB7"/>
<dbReference type="PANTHER" id="PTHR42942">
    <property type="entry name" value="6-O-METHYLGUANINE DNA METHYLTRANSFERASE"/>
    <property type="match status" value="1"/>
</dbReference>
<dbReference type="GO" id="GO:0006281">
    <property type="term" value="P:DNA repair"/>
    <property type="evidence" value="ECO:0007669"/>
    <property type="project" value="InterPro"/>
</dbReference>
<dbReference type="CDD" id="cd06445">
    <property type="entry name" value="ATase"/>
    <property type="match status" value="1"/>
</dbReference>
<dbReference type="RefSeq" id="WP_027699301.1">
    <property type="nucleotide sequence ID" value="NZ_DF820491.1"/>
</dbReference>
<dbReference type="Proteomes" id="UP000030643">
    <property type="component" value="Unassembled WGS sequence"/>
</dbReference>